<evidence type="ECO:0000256" key="1">
    <source>
        <dbReference type="SAM" id="Phobius"/>
    </source>
</evidence>
<sequence length="94" mass="10797">MIRTMRTYMLGGFILGILMLLLGAASSWGYYSTNENTVIATVVLNLPVFAAVKFSEFTGGLIPDFVTLPFVYLVHFVWWIFVYSLFRKWAKRFA</sequence>
<evidence type="ECO:0000313" key="3">
    <source>
        <dbReference type="Proteomes" id="UP001501757"/>
    </source>
</evidence>
<reference evidence="2 3" key="1">
    <citation type="journal article" date="2019" name="Int. J. Syst. Evol. Microbiol.">
        <title>The Global Catalogue of Microorganisms (GCM) 10K type strain sequencing project: providing services to taxonomists for standard genome sequencing and annotation.</title>
        <authorList>
            <consortium name="The Broad Institute Genomics Platform"/>
            <consortium name="The Broad Institute Genome Sequencing Center for Infectious Disease"/>
            <person name="Wu L."/>
            <person name="Ma J."/>
        </authorList>
    </citation>
    <scope>NUCLEOTIDE SEQUENCE [LARGE SCALE GENOMIC DNA]</scope>
    <source>
        <strain evidence="2 3">JCM 13378</strain>
    </source>
</reference>
<dbReference type="EMBL" id="BAAAEI010000010">
    <property type="protein sequence ID" value="GAA0355801.1"/>
    <property type="molecule type" value="Genomic_DNA"/>
</dbReference>
<feature type="transmembrane region" description="Helical" evidence="1">
    <location>
        <begin position="66"/>
        <end position="86"/>
    </location>
</feature>
<proteinExistence type="predicted"/>
<keyword evidence="1" id="KW-1133">Transmembrane helix</keyword>
<keyword evidence="1" id="KW-0812">Transmembrane</keyword>
<accession>A0ABN0X5U3</accession>
<evidence type="ECO:0000313" key="2">
    <source>
        <dbReference type="EMBL" id="GAA0355801.1"/>
    </source>
</evidence>
<dbReference type="Proteomes" id="UP001501757">
    <property type="component" value="Unassembled WGS sequence"/>
</dbReference>
<protein>
    <submittedName>
        <fullName evidence="2">Uncharacterized protein</fullName>
    </submittedName>
</protein>
<organism evidence="2 3">
    <name type="scientific">Bowmanella denitrificans</name>
    <dbReference type="NCBI Taxonomy" id="366582"/>
    <lineage>
        <taxon>Bacteria</taxon>
        <taxon>Pseudomonadati</taxon>
        <taxon>Pseudomonadota</taxon>
        <taxon>Gammaproteobacteria</taxon>
        <taxon>Alteromonadales</taxon>
        <taxon>Alteromonadaceae</taxon>
        <taxon>Bowmanella</taxon>
    </lineage>
</organism>
<gene>
    <name evidence="2" type="ORF">GCM10009092_20090</name>
</gene>
<keyword evidence="1" id="KW-0472">Membrane</keyword>
<comment type="caution">
    <text evidence="2">The sequence shown here is derived from an EMBL/GenBank/DDBJ whole genome shotgun (WGS) entry which is preliminary data.</text>
</comment>
<name>A0ABN0X5U3_9ALTE</name>
<keyword evidence="3" id="KW-1185">Reference proteome</keyword>